<keyword evidence="6" id="KW-1185">Reference proteome</keyword>
<keyword evidence="3" id="KW-0804">Transcription</keyword>
<dbReference type="InterPro" id="IPR035418">
    <property type="entry name" value="AraC-bd_2"/>
</dbReference>
<dbReference type="PROSITE" id="PS01124">
    <property type="entry name" value="HTH_ARAC_FAMILY_2"/>
    <property type="match status" value="1"/>
</dbReference>
<evidence type="ECO:0000313" key="5">
    <source>
        <dbReference type="EMBL" id="MQT16263.1"/>
    </source>
</evidence>
<dbReference type="Gene3D" id="1.10.10.60">
    <property type="entry name" value="Homeodomain-like"/>
    <property type="match status" value="1"/>
</dbReference>
<dbReference type="EMBL" id="WIOL01000001">
    <property type="protein sequence ID" value="MQT16263.1"/>
    <property type="molecule type" value="Genomic_DNA"/>
</dbReference>
<keyword evidence="2" id="KW-0238">DNA-binding</keyword>
<evidence type="ECO:0000259" key="4">
    <source>
        <dbReference type="PROSITE" id="PS01124"/>
    </source>
</evidence>
<gene>
    <name evidence="5" type="ORF">F3168_03195</name>
</gene>
<dbReference type="GO" id="GO:0003700">
    <property type="term" value="F:DNA-binding transcription factor activity"/>
    <property type="evidence" value="ECO:0007669"/>
    <property type="project" value="InterPro"/>
</dbReference>
<proteinExistence type="predicted"/>
<dbReference type="Proteomes" id="UP000481327">
    <property type="component" value="Unassembled WGS sequence"/>
</dbReference>
<dbReference type="Pfam" id="PF12833">
    <property type="entry name" value="HTH_18"/>
    <property type="match status" value="1"/>
</dbReference>
<dbReference type="PANTHER" id="PTHR46796">
    <property type="entry name" value="HTH-TYPE TRANSCRIPTIONAL ACTIVATOR RHAS-RELATED"/>
    <property type="match status" value="1"/>
</dbReference>
<dbReference type="Pfam" id="PF14525">
    <property type="entry name" value="AraC_binding_2"/>
    <property type="match status" value="1"/>
</dbReference>
<dbReference type="InterPro" id="IPR050204">
    <property type="entry name" value="AraC_XylS_family_regulators"/>
</dbReference>
<dbReference type="OrthoDB" id="7191628at2"/>
<dbReference type="GO" id="GO:0043565">
    <property type="term" value="F:sequence-specific DNA binding"/>
    <property type="evidence" value="ECO:0007669"/>
    <property type="project" value="InterPro"/>
</dbReference>
<dbReference type="SUPFAM" id="SSF46689">
    <property type="entry name" value="Homeodomain-like"/>
    <property type="match status" value="2"/>
</dbReference>
<evidence type="ECO:0000256" key="1">
    <source>
        <dbReference type="ARBA" id="ARBA00023015"/>
    </source>
</evidence>
<protein>
    <submittedName>
        <fullName evidence="5">Helix-turn-helix domain-containing protein</fullName>
    </submittedName>
</protein>
<keyword evidence="1" id="KW-0805">Transcription regulation</keyword>
<dbReference type="PROSITE" id="PS00041">
    <property type="entry name" value="HTH_ARAC_FAMILY_1"/>
    <property type="match status" value="1"/>
</dbReference>
<dbReference type="PANTHER" id="PTHR46796:SF6">
    <property type="entry name" value="ARAC SUBFAMILY"/>
    <property type="match status" value="1"/>
</dbReference>
<dbReference type="RefSeq" id="WP_152576681.1">
    <property type="nucleotide sequence ID" value="NZ_JAATJI010000001.1"/>
</dbReference>
<feature type="domain" description="HTH araC/xylS-type" evidence="4">
    <location>
        <begin position="223"/>
        <end position="321"/>
    </location>
</feature>
<dbReference type="InterPro" id="IPR018062">
    <property type="entry name" value="HTH_AraC-typ_CS"/>
</dbReference>
<evidence type="ECO:0000256" key="2">
    <source>
        <dbReference type="ARBA" id="ARBA00023125"/>
    </source>
</evidence>
<dbReference type="SMART" id="SM00342">
    <property type="entry name" value="HTH_ARAC"/>
    <property type="match status" value="1"/>
</dbReference>
<dbReference type="InterPro" id="IPR018060">
    <property type="entry name" value="HTH_AraC"/>
</dbReference>
<evidence type="ECO:0000256" key="3">
    <source>
        <dbReference type="ARBA" id="ARBA00023163"/>
    </source>
</evidence>
<dbReference type="InterPro" id="IPR009057">
    <property type="entry name" value="Homeodomain-like_sf"/>
</dbReference>
<accession>A0A7C9KK56</accession>
<comment type="caution">
    <text evidence="5">The sequence shown here is derived from an EMBL/GenBank/DDBJ whole genome shotgun (WGS) entry which is preliminary data.</text>
</comment>
<organism evidence="5 6">
    <name type="scientific">Sandarakinorhabdus fusca</name>
    <dbReference type="NCBI Taxonomy" id="1439888"/>
    <lineage>
        <taxon>Bacteria</taxon>
        <taxon>Pseudomonadati</taxon>
        <taxon>Pseudomonadota</taxon>
        <taxon>Alphaproteobacteria</taxon>
        <taxon>Sphingomonadales</taxon>
        <taxon>Sphingosinicellaceae</taxon>
        <taxon>Sandarakinorhabdus</taxon>
    </lineage>
</organism>
<dbReference type="AlphaFoldDB" id="A0A7C9KK56"/>
<evidence type="ECO:0000313" key="6">
    <source>
        <dbReference type="Proteomes" id="UP000481327"/>
    </source>
</evidence>
<reference evidence="5 6" key="1">
    <citation type="submission" date="2019-09" db="EMBL/GenBank/DDBJ databases">
        <title>Polymorphobacter sp. isolated from a lake in China.</title>
        <authorList>
            <person name="Liu Z."/>
        </authorList>
    </citation>
    <scope>NUCLEOTIDE SEQUENCE [LARGE SCALE GENOMIC DNA]</scope>
    <source>
        <strain evidence="5 6">D40P</strain>
    </source>
</reference>
<name>A0A7C9KK56_9SPHN</name>
<sequence>MTCRCCRGAQMQQNVMPGFSRLDFDSSGLPEDARFATFASGMANFEISTPDKAGFWARATAWRVGDLVLSRIATARTRYARSLGEIATRPADHFYLNLHLQGLVSVDCGSGCETAGDGSLLVLDMRRPSVMDAEVADEISLAIPRRQLVDRLRGADPHGLIASGRMVPLFARVAEGVLDSLPDLDAAHAPHIEAMLTDVAAATLTDALRERDMAGSANPLLAERAIDWIERHLAEPFQVDRLCVALGVSRASLYRALKGSGGAKQLLMRARMRRLRARLEDAAETRSIATLALDCGFADGAHLSRSFKSAYGMTPGAFRQLAAHDGHTTRQDGRRTASHKFADWVASLG</sequence>